<dbReference type="InterPro" id="IPR042099">
    <property type="entry name" value="ANL_N_sf"/>
</dbReference>
<accession>A0A543KMH3</accession>
<dbReference type="NCBIfam" id="TIGR03089">
    <property type="entry name" value="TIGR03089 family protein"/>
    <property type="match status" value="1"/>
</dbReference>
<dbReference type="Gene3D" id="3.40.50.12780">
    <property type="entry name" value="N-terminal domain of ligase-like"/>
    <property type="match status" value="1"/>
</dbReference>
<gene>
    <name evidence="2" type="ORF">FB476_1098</name>
</gene>
<evidence type="ECO:0000256" key="1">
    <source>
        <dbReference type="SAM" id="MobiDB-lite"/>
    </source>
</evidence>
<evidence type="ECO:0000313" key="3">
    <source>
        <dbReference type="Proteomes" id="UP000315133"/>
    </source>
</evidence>
<sequence length="249" mass="26714">MHLPARVLDDAVSADATRPVLTFYDDTDEGRGERVEISRRVLRTWVAKAANALQEGLDVQPGSVVLVDLPSPHWRLAYWALAVWSVGATLTVDTHEGADVLVTTDPDGDLAEDCDEVVAVALPALSRQFGTELRSGVMDEAAELASYADDFTAWDEPAEDDVALVHGGERTTYAELLEGLEELPRGARTLVTTTDPGLFVRQVLQVLAAHGSAVLVRSDHPVAAGSDEVPDERLVSEGVTHRSPAVATD</sequence>
<dbReference type="RefSeq" id="WP_141817882.1">
    <property type="nucleotide sequence ID" value="NZ_BAAAIL010000003.1"/>
</dbReference>
<dbReference type="AlphaFoldDB" id="A0A543KMH3"/>
<keyword evidence="3" id="KW-1185">Reference proteome</keyword>
<dbReference type="SUPFAM" id="SSF56801">
    <property type="entry name" value="Acetyl-CoA synthetase-like"/>
    <property type="match status" value="1"/>
</dbReference>
<proteinExistence type="predicted"/>
<organism evidence="2 3">
    <name type="scientific">Ornithinimicrobium humiphilum</name>
    <dbReference type="NCBI Taxonomy" id="125288"/>
    <lineage>
        <taxon>Bacteria</taxon>
        <taxon>Bacillati</taxon>
        <taxon>Actinomycetota</taxon>
        <taxon>Actinomycetes</taxon>
        <taxon>Micrococcales</taxon>
        <taxon>Ornithinimicrobiaceae</taxon>
        <taxon>Ornithinimicrobium</taxon>
    </lineage>
</organism>
<comment type="caution">
    <text evidence="2">The sequence shown here is derived from an EMBL/GenBank/DDBJ whole genome shotgun (WGS) entry which is preliminary data.</text>
</comment>
<dbReference type="OrthoDB" id="3396763at2"/>
<evidence type="ECO:0000313" key="2">
    <source>
        <dbReference type="EMBL" id="TQM96234.1"/>
    </source>
</evidence>
<protein>
    <submittedName>
        <fullName evidence="2">Uncharacterized protein (TIGR03089 family)</fullName>
    </submittedName>
</protein>
<reference evidence="2 3" key="1">
    <citation type="submission" date="2019-06" db="EMBL/GenBank/DDBJ databases">
        <title>Sequencing the genomes of 1000 actinobacteria strains.</title>
        <authorList>
            <person name="Klenk H.-P."/>
        </authorList>
    </citation>
    <scope>NUCLEOTIDE SEQUENCE [LARGE SCALE GENOMIC DNA]</scope>
    <source>
        <strain evidence="2 3">DSM 12362</strain>
    </source>
</reference>
<dbReference type="Proteomes" id="UP000315133">
    <property type="component" value="Unassembled WGS sequence"/>
</dbReference>
<feature type="region of interest" description="Disordered" evidence="1">
    <location>
        <begin position="223"/>
        <end position="249"/>
    </location>
</feature>
<name>A0A543KMH3_9MICO</name>
<dbReference type="EMBL" id="VFPU01000001">
    <property type="protein sequence ID" value="TQM96234.1"/>
    <property type="molecule type" value="Genomic_DNA"/>
</dbReference>
<dbReference type="InterPro" id="IPR017523">
    <property type="entry name" value="Rv3268"/>
</dbReference>